<dbReference type="Proteomes" id="UP001229081">
    <property type="component" value="Unassembled WGS sequence"/>
</dbReference>
<sequence length="97" mass="10397">MRIEVLSSPGCRNAAAAKETIIDCLSTLGIDVPIIDRVGRYPSPTVLVDGVDVMRPDSGVPIGDACRLDLPTPQRVLDALRANGLDQVETHSKPTEF</sequence>
<keyword evidence="1" id="KW-0456">Lyase</keyword>
<comment type="caution">
    <text evidence="1">The sequence shown here is derived from an EMBL/GenBank/DDBJ whole genome shotgun (WGS) entry which is preliminary data.</text>
</comment>
<accession>A0AAJ1W794</accession>
<gene>
    <name evidence="1" type="ORF">QXL92_32705</name>
</gene>
<proteinExistence type="predicted"/>
<dbReference type="GO" id="GO:0016829">
    <property type="term" value="F:lyase activity"/>
    <property type="evidence" value="ECO:0007669"/>
    <property type="project" value="UniProtKB-KW"/>
</dbReference>
<name>A0AAJ1W794_9MYCO</name>
<organism evidence="1 2">
    <name type="scientific">Mycobacterium paragordonae</name>
    <dbReference type="NCBI Taxonomy" id="1389713"/>
    <lineage>
        <taxon>Bacteria</taxon>
        <taxon>Bacillati</taxon>
        <taxon>Actinomycetota</taxon>
        <taxon>Actinomycetes</taxon>
        <taxon>Mycobacteriales</taxon>
        <taxon>Mycobacteriaceae</taxon>
        <taxon>Mycobacterium</taxon>
    </lineage>
</organism>
<protein>
    <submittedName>
        <fullName evidence="1">Alkylmercury lyase</fullName>
    </submittedName>
</protein>
<dbReference type="EMBL" id="JAUFSA010000005">
    <property type="protein sequence ID" value="MDP7739491.1"/>
    <property type="molecule type" value="Genomic_DNA"/>
</dbReference>
<evidence type="ECO:0000313" key="1">
    <source>
        <dbReference type="EMBL" id="MDP7739491.1"/>
    </source>
</evidence>
<reference evidence="1" key="1">
    <citation type="submission" date="2023-06" db="EMBL/GenBank/DDBJ databases">
        <title>Identification of two novel mycobacterium reveal diversities and complexities of Mycobacterium gordonae clade.</title>
        <authorList>
            <person name="Matsumoto Y."/>
            <person name="Nakamura S."/>
            <person name="Motooka D."/>
            <person name="Fukushima K."/>
        </authorList>
    </citation>
    <scope>NUCLEOTIDE SEQUENCE</scope>
    <source>
        <strain evidence="1">TY812</strain>
    </source>
</reference>
<dbReference type="RefSeq" id="WP_306255922.1">
    <property type="nucleotide sequence ID" value="NZ_JAUFSA010000005.1"/>
</dbReference>
<evidence type="ECO:0000313" key="2">
    <source>
        <dbReference type="Proteomes" id="UP001229081"/>
    </source>
</evidence>
<dbReference type="AlphaFoldDB" id="A0AAJ1W794"/>